<proteinExistence type="predicted"/>
<comment type="caution">
    <text evidence="3">The sequence shown here is derived from an EMBL/GenBank/DDBJ whole genome shotgun (WGS) entry which is preliminary data.</text>
</comment>
<organism evidence="3 4">
    <name type="scientific">Oerskovia turbata</name>
    <dbReference type="NCBI Taxonomy" id="1713"/>
    <lineage>
        <taxon>Bacteria</taxon>
        <taxon>Bacillati</taxon>
        <taxon>Actinomycetota</taxon>
        <taxon>Actinomycetes</taxon>
        <taxon>Micrococcales</taxon>
        <taxon>Cellulomonadaceae</taxon>
        <taxon>Oerskovia</taxon>
    </lineage>
</organism>
<dbReference type="InterPro" id="IPR051553">
    <property type="entry name" value="Ran_GTPase-activating"/>
</dbReference>
<evidence type="ECO:0000313" key="3">
    <source>
        <dbReference type="EMBL" id="RXR33232.1"/>
    </source>
</evidence>
<dbReference type="GO" id="GO:0005085">
    <property type="term" value="F:guanyl-nucleotide exchange factor activity"/>
    <property type="evidence" value="ECO:0007669"/>
    <property type="project" value="TreeGrafter"/>
</dbReference>
<evidence type="ECO:0000313" key="5">
    <source>
        <dbReference type="Proteomes" id="UP000290517"/>
    </source>
</evidence>
<dbReference type="PRINTS" id="PR00633">
    <property type="entry name" value="RCCNDNSATION"/>
</dbReference>
<dbReference type="OrthoDB" id="904022at2"/>
<dbReference type="Proteomes" id="UP000289805">
    <property type="component" value="Unassembled WGS sequence"/>
</dbReference>
<sequence length="477" mass="49016">MDPCCALRGAARDRCGARASPTTRGETVTDRATTRTRPSLPRRLRERAAAVLALLLVVGTALWGAGGVQPTAAAWTDAVDSQGEVAIATAGIPTAVATGADFSCALVSGEVWCTGDNSVGQLGTGDTTSSDVFVGPVRGELQGRTVLDIDSGTSHTCATTDDAVFCWGLNDRGQLGVEGVANSTLPVRVPARSDESAATDLELGASSSCVVAAGKAYCWGDTHTQVGRTGTPVQISGGALPASATVTDIGVGDDSACLVADGIPYCWGKNARGQLGDGTTSESLTPVRVVTTGALAGFTSGDVSVADEFACVIGSGPDNGERTFCWGDNSAKQLGQSTNGAQVEMSTTPLQVRGALTELRSRLVDLGGKTACVLAHDGAAYCWGDNSSAQTGANEDEWSVPVVRDRPERILTKQMGEDRVLETVDVSVDHGCTLTTGGRVFCWGSDAKGQLGIEGAAGPGARKVFPWAATQTWPTWE</sequence>
<evidence type="ECO:0000313" key="4">
    <source>
        <dbReference type="Proteomes" id="UP000289805"/>
    </source>
</evidence>
<dbReference type="Pfam" id="PF13540">
    <property type="entry name" value="RCC1_2"/>
    <property type="match status" value="1"/>
</dbReference>
<evidence type="ECO:0000313" key="2">
    <source>
        <dbReference type="EMBL" id="RXR25680.1"/>
    </source>
</evidence>
<reference evidence="4 5" key="1">
    <citation type="submission" date="2019-01" db="EMBL/GenBank/DDBJ databases">
        <title>Oerskovia turbata Genome sequencing and assembly.</title>
        <authorList>
            <person name="Dou T."/>
        </authorList>
    </citation>
    <scope>NUCLEOTIDE SEQUENCE [LARGE SCALE GENOMIC DNA]</scope>
    <source>
        <strain evidence="3 4">JCM12123</strain>
        <strain evidence="2 5">JCM3160</strain>
    </source>
</reference>
<dbReference type="InterPro" id="IPR009091">
    <property type="entry name" value="RCC1/BLIP-II"/>
</dbReference>
<dbReference type="EMBL" id="SDJR01000005">
    <property type="protein sequence ID" value="RXR25680.1"/>
    <property type="molecule type" value="Genomic_DNA"/>
</dbReference>
<accession>A0A4Q1KT93</accession>
<evidence type="ECO:0008006" key="6">
    <source>
        <dbReference type="Google" id="ProtNLM"/>
    </source>
</evidence>
<dbReference type="PANTHER" id="PTHR45982">
    <property type="entry name" value="REGULATOR OF CHROMOSOME CONDENSATION"/>
    <property type="match status" value="1"/>
</dbReference>
<dbReference type="Proteomes" id="UP000290517">
    <property type="component" value="Unassembled WGS sequence"/>
</dbReference>
<keyword evidence="5" id="KW-1185">Reference proteome</keyword>
<dbReference type="InterPro" id="IPR000408">
    <property type="entry name" value="Reg_chr_condens"/>
</dbReference>
<dbReference type="STRING" id="1713.GCA_000718325_01521"/>
<evidence type="ECO:0000256" key="1">
    <source>
        <dbReference type="SAM" id="MobiDB-lite"/>
    </source>
</evidence>
<feature type="region of interest" description="Disordered" evidence="1">
    <location>
        <begin position="16"/>
        <end position="37"/>
    </location>
</feature>
<dbReference type="PANTHER" id="PTHR45982:SF1">
    <property type="entry name" value="REGULATOR OF CHROMOSOME CONDENSATION"/>
    <property type="match status" value="1"/>
</dbReference>
<dbReference type="GO" id="GO:0005737">
    <property type="term" value="C:cytoplasm"/>
    <property type="evidence" value="ECO:0007669"/>
    <property type="project" value="TreeGrafter"/>
</dbReference>
<dbReference type="Gene3D" id="2.130.10.30">
    <property type="entry name" value="Regulator of chromosome condensation 1/beta-lactamase-inhibitor protein II"/>
    <property type="match status" value="2"/>
</dbReference>
<name>A0A4Q1KT93_9CELL</name>
<dbReference type="AlphaFoldDB" id="A0A4Q1KT93"/>
<dbReference type="EMBL" id="SDJQ01000015">
    <property type="protein sequence ID" value="RXR33232.1"/>
    <property type="molecule type" value="Genomic_DNA"/>
</dbReference>
<dbReference type="PROSITE" id="PS50012">
    <property type="entry name" value="RCC1_3"/>
    <property type="match status" value="3"/>
</dbReference>
<dbReference type="SUPFAM" id="SSF50985">
    <property type="entry name" value="RCC1/BLIP-II"/>
    <property type="match status" value="2"/>
</dbReference>
<dbReference type="Pfam" id="PF00415">
    <property type="entry name" value="RCC1"/>
    <property type="match status" value="3"/>
</dbReference>
<protein>
    <recommendedName>
        <fullName evidence="6">Chromosome condensation regulator RCC1</fullName>
    </recommendedName>
</protein>
<gene>
    <name evidence="2" type="ORF">EQW73_09190</name>
    <name evidence="3" type="ORF">EQW78_12155</name>
</gene>